<dbReference type="PANTHER" id="PTHR33755:SF6">
    <property type="entry name" value="PLASMID STABILIZATION SYSTEM PROTEIN"/>
    <property type="match status" value="1"/>
</dbReference>
<dbReference type="Proteomes" id="UP000507979">
    <property type="component" value="Unassembled WGS sequence"/>
</dbReference>
<dbReference type="PANTHER" id="PTHR33755">
    <property type="entry name" value="TOXIN PARE1-RELATED"/>
    <property type="match status" value="1"/>
</dbReference>
<accession>A0A6J5BDH7</accession>
<dbReference type="InterPro" id="IPR035093">
    <property type="entry name" value="RelE/ParE_toxin_dom_sf"/>
</dbReference>
<evidence type="ECO:0000313" key="4">
    <source>
        <dbReference type="Proteomes" id="UP000507979"/>
    </source>
</evidence>
<dbReference type="InterPro" id="IPR007712">
    <property type="entry name" value="RelE/ParE_toxin"/>
</dbReference>
<dbReference type="GeneID" id="92901101"/>
<dbReference type="EMBL" id="CADIJR010000080">
    <property type="protein sequence ID" value="CAB3700503.1"/>
    <property type="molecule type" value="Genomic_DNA"/>
</dbReference>
<name>A0A6J5BDH7_9BURK</name>
<proteinExistence type="inferred from homology"/>
<keyword evidence="4" id="KW-1185">Reference proteome</keyword>
<comment type="similarity">
    <text evidence="1">Belongs to the RelE toxin family.</text>
</comment>
<sequence>MRALRWTPEAIQDREAIYDFIEADNPVAALMLDELLEEKAGRLIDHPGLGRPGRVAGTRELVAHPNYLLIYDVTNDLVRMLRVLHAARQWPTPDPSSESR</sequence>
<dbReference type="AlphaFoldDB" id="A0A6J5BDH7"/>
<gene>
    <name evidence="3" type="primary">relE2</name>
    <name evidence="3" type="ORF">LMG26845_05209</name>
</gene>
<dbReference type="Gene3D" id="3.30.2310.20">
    <property type="entry name" value="RelE-like"/>
    <property type="match status" value="1"/>
</dbReference>
<dbReference type="NCBIfam" id="TIGR02385">
    <property type="entry name" value="RelE_StbE"/>
    <property type="match status" value="1"/>
</dbReference>
<organism evidence="3 4">
    <name type="scientific">Achromobacter insuavis</name>
    <dbReference type="NCBI Taxonomy" id="1287735"/>
    <lineage>
        <taxon>Bacteria</taxon>
        <taxon>Pseudomonadati</taxon>
        <taxon>Pseudomonadota</taxon>
        <taxon>Betaproteobacteria</taxon>
        <taxon>Burkholderiales</taxon>
        <taxon>Alcaligenaceae</taxon>
        <taxon>Achromobacter</taxon>
    </lineage>
</organism>
<dbReference type="Pfam" id="PF05016">
    <property type="entry name" value="ParE_toxin"/>
    <property type="match status" value="1"/>
</dbReference>
<protein>
    <submittedName>
        <fullName evidence="3">Toxin RelE2</fullName>
    </submittedName>
</protein>
<evidence type="ECO:0000313" key="3">
    <source>
        <dbReference type="EMBL" id="CAB3700503.1"/>
    </source>
</evidence>
<reference evidence="3 4" key="1">
    <citation type="submission" date="2020-04" db="EMBL/GenBank/DDBJ databases">
        <authorList>
            <person name="De Canck E."/>
        </authorList>
    </citation>
    <scope>NUCLEOTIDE SEQUENCE [LARGE SCALE GENOMIC DNA]</scope>
    <source>
        <strain evidence="3 4">LMG 26845</strain>
    </source>
</reference>
<evidence type="ECO:0000256" key="1">
    <source>
        <dbReference type="ARBA" id="ARBA00006226"/>
    </source>
</evidence>
<dbReference type="InterPro" id="IPR051803">
    <property type="entry name" value="TA_system_RelE-like_toxin"/>
</dbReference>
<evidence type="ECO:0000256" key="2">
    <source>
        <dbReference type="ARBA" id="ARBA00022649"/>
    </source>
</evidence>
<dbReference type="RefSeq" id="WP_054430292.1">
    <property type="nucleotide sequence ID" value="NZ_CADIJR010000080.1"/>
</dbReference>
<keyword evidence="2" id="KW-1277">Toxin-antitoxin system</keyword>